<keyword evidence="4" id="KW-0808">Transferase</keyword>
<dbReference type="PRINTS" id="PR00344">
    <property type="entry name" value="BCTRLSENSOR"/>
</dbReference>
<protein>
    <recommendedName>
        <fullName evidence="2">histidine kinase</fullName>
        <ecNumber evidence="2">2.7.13.3</ecNumber>
    </recommendedName>
</protein>
<proteinExistence type="predicted"/>
<evidence type="ECO:0000256" key="6">
    <source>
        <dbReference type="ARBA" id="ARBA00023012"/>
    </source>
</evidence>
<dbReference type="eggNOG" id="COG0457">
    <property type="taxonomic scope" value="Bacteria"/>
</dbReference>
<keyword evidence="6" id="KW-0902">Two-component regulatory system</keyword>
<dbReference type="InterPro" id="IPR036097">
    <property type="entry name" value="HisK_dim/P_sf"/>
</dbReference>
<dbReference type="Gene3D" id="3.30.565.10">
    <property type="entry name" value="Histidine kinase-like ATPase, C-terminal domain"/>
    <property type="match status" value="1"/>
</dbReference>
<comment type="catalytic activity">
    <reaction evidence="1">
        <text>ATP + protein L-histidine = ADP + protein N-phospho-L-histidine.</text>
        <dbReference type="EC" id="2.7.13.3"/>
    </reaction>
</comment>
<dbReference type="AlphaFoldDB" id="U5C0Y3"/>
<dbReference type="EMBL" id="AWXR01000024">
    <property type="protein sequence ID" value="ERM82586.1"/>
    <property type="molecule type" value="Genomic_DNA"/>
</dbReference>
<evidence type="ECO:0000256" key="5">
    <source>
        <dbReference type="ARBA" id="ARBA00022777"/>
    </source>
</evidence>
<keyword evidence="8" id="KW-0472">Membrane</keyword>
<reference evidence="10 11" key="1">
    <citation type="journal article" date="2013" name="Genome Announc.">
        <title>Draft Genome Sequence of the Psychrophilic and Alkaliphilic Rhodonellum psychrophilum Strain GCM71T.</title>
        <authorList>
            <person name="Hauptmann A.L."/>
            <person name="Glaring M.A."/>
            <person name="Hallin P.F."/>
            <person name="Prieme A."/>
            <person name="Stougaard P."/>
        </authorList>
    </citation>
    <scope>NUCLEOTIDE SEQUENCE [LARGE SCALE GENOMIC DNA]</scope>
    <source>
        <strain evidence="10 11">GCM71</strain>
    </source>
</reference>
<dbReference type="InterPro" id="IPR036890">
    <property type="entry name" value="HATPase_C_sf"/>
</dbReference>
<dbReference type="SMART" id="SM00388">
    <property type="entry name" value="HisKA"/>
    <property type="match status" value="1"/>
</dbReference>
<dbReference type="InterPro" id="IPR005467">
    <property type="entry name" value="His_kinase_dom"/>
</dbReference>
<dbReference type="PROSITE" id="PS50293">
    <property type="entry name" value="TPR_REGION"/>
    <property type="match status" value="1"/>
</dbReference>
<feature type="domain" description="Histidine kinase" evidence="9">
    <location>
        <begin position="455"/>
        <end position="669"/>
    </location>
</feature>
<dbReference type="PROSITE" id="PS50109">
    <property type="entry name" value="HIS_KIN"/>
    <property type="match status" value="1"/>
</dbReference>
<accession>U5C0Y3</accession>
<dbReference type="InterPro" id="IPR019734">
    <property type="entry name" value="TPR_rpt"/>
</dbReference>
<dbReference type="InterPro" id="IPR011990">
    <property type="entry name" value="TPR-like_helical_dom_sf"/>
</dbReference>
<dbReference type="GO" id="GO:0000155">
    <property type="term" value="F:phosphorelay sensor kinase activity"/>
    <property type="evidence" value="ECO:0007669"/>
    <property type="project" value="InterPro"/>
</dbReference>
<dbReference type="SUPFAM" id="SSF55874">
    <property type="entry name" value="ATPase domain of HSP90 chaperone/DNA topoisomerase II/histidine kinase"/>
    <property type="match status" value="1"/>
</dbReference>
<feature type="transmembrane region" description="Helical" evidence="8">
    <location>
        <begin position="382"/>
        <end position="399"/>
    </location>
</feature>
<keyword evidence="3" id="KW-0597">Phosphoprotein</keyword>
<keyword evidence="11" id="KW-1185">Reference proteome</keyword>
<evidence type="ECO:0000256" key="4">
    <source>
        <dbReference type="ARBA" id="ARBA00022679"/>
    </source>
</evidence>
<evidence type="ECO:0000256" key="8">
    <source>
        <dbReference type="SAM" id="Phobius"/>
    </source>
</evidence>
<evidence type="ECO:0000313" key="10">
    <source>
        <dbReference type="EMBL" id="ERM82586.1"/>
    </source>
</evidence>
<dbReference type="Pfam" id="PF02518">
    <property type="entry name" value="HATPase_c"/>
    <property type="match status" value="1"/>
</dbReference>
<dbReference type="InterPro" id="IPR003661">
    <property type="entry name" value="HisK_dim/P_dom"/>
</dbReference>
<name>U5C0Y3_9BACT</name>
<keyword evidence="5" id="KW-0418">Kinase</keyword>
<gene>
    <name evidence="10" type="ORF">P872_04545</name>
</gene>
<evidence type="ECO:0000256" key="1">
    <source>
        <dbReference type="ARBA" id="ARBA00000085"/>
    </source>
</evidence>
<keyword evidence="7" id="KW-0802">TPR repeat</keyword>
<keyword evidence="8" id="KW-0812">Transmembrane</keyword>
<dbReference type="SUPFAM" id="SSF47384">
    <property type="entry name" value="Homodimeric domain of signal transducing histidine kinase"/>
    <property type="match status" value="1"/>
</dbReference>
<feature type="repeat" description="TPR" evidence="7">
    <location>
        <begin position="137"/>
        <end position="170"/>
    </location>
</feature>
<dbReference type="InterPro" id="IPR050736">
    <property type="entry name" value="Sensor_HK_Regulatory"/>
</dbReference>
<dbReference type="SUPFAM" id="SSF48452">
    <property type="entry name" value="TPR-like"/>
    <property type="match status" value="1"/>
</dbReference>
<dbReference type="PANTHER" id="PTHR43711">
    <property type="entry name" value="TWO-COMPONENT HISTIDINE KINASE"/>
    <property type="match status" value="1"/>
</dbReference>
<keyword evidence="8" id="KW-1133">Transmembrane helix</keyword>
<dbReference type="PANTHER" id="PTHR43711:SF1">
    <property type="entry name" value="HISTIDINE KINASE 1"/>
    <property type="match status" value="1"/>
</dbReference>
<dbReference type="SMART" id="SM00387">
    <property type="entry name" value="HATPase_c"/>
    <property type="match status" value="1"/>
</dbReference>
<dbReference type="Gene3D" id="1.10.287.130">
    <property type="match status" value="1"/>
</dbReference>
<dbReference type="InterPro" id="IPR004358">
    <property type="entry name" value="Sig_transdc_His_kin-like_C"/>
</dbReference>
<comment type="caution">
    <text evidence="10">The sequence shown here is derived from an EMBL/GenBank/DDBJ whole genome shotgun (WGS) entry which is preliminary data.</text>
</comment>
<dbReference type="eggNOG" id="COG2205">
    <property type="taxonomic scope" value="Bacteria"/>
</dbReference>
<dbReference type="PROSITE" id="PS50005">
    <property type="entry name" value="TPR"/>
    <property type="match status" value="1"/>
</dbReference>
<evidence type="ECO:0000256" key="2">
    <source>
        <dbReference type="ARBA" id="ARBA00012438"/>
    </source>
</evidence>
<organism evidence="10 11">
    <name type="scientific">Rhodonellum psychrophilum GCM71 = DSM 17998</name>
    <dbReference type="NCBI Taxonomy" id="1123057"/>
    <lineage>
        <taxon>Bacteria</taxon>
        <taxon>Pseudomonadati</taxon>
        <taxon>Bacteroidota</taxon>
        <taxon>Cytophagia</taxon>
        <taxon>Cytophagales</taxon>
        <taxon>Cytophagaceae</taxon>
        <taxon>Rhodonellum</taxon>
    </lineage>
</organism>
<dbReference type="InterPro" id="IPR003594">
    <property type="entry name" value="HATPase_dom"/>
</dbReference>
<sequence>MLCHPTSNLLFYYPEKKKNMFTVFLIFWSLVLQALPQQSLPDSLKNSIVETENDSIKAVLFLDLSKHYYSFEQDSAIYFANQSIIYSEKLGLKKHHASALNVIGVSNLIKSEYESALKAHFGALTIRENIDDSVGMLESNLNLGNIYYRSGEIEKAEKMYQKALVFGLKTNNQRGLALIYNNLGSYHRDKWRGNSKGEDFDLAMDYLQKALEIKESMKDDRGMINSINQLSELYLESGDSKTGIKMLNRALELIENQNDVESKISVLCQISDFHRADKNYKKAMDYAEQAFAIAQSIKSRFQITHTAGRISTIALAQNDFKKAYEYLVIQKTNDDAFFSENRQKVREELTIQYESEKKELENQGLIQEQEFSRLSLQRKNELLIIIIIAVLLMAVLLLGQIKNYKKLKFAHHKLRKSLELVKKQHLQIQSQTEHLNETNLALSKANIFRDKLFSIISHDLRGPFSNIHSTIELWNFEMLSHQELEEMMKLISRDTNAASLMLENLLVWARTQMGSNVVQMKEFNLNKLIETNIEFFNVQLARKNQELVNKIPIDQRVISDKDRLNFIIRNIVMNAIKFTPVGGKIYIEILDRNDGEIIIRDTGMGMNESKVAKIFGNKNQSTKGTDGETGTGIGLMLCKDFADSINAELEVESTVNLGTSFIIKLNNANIPIDQIS</sequence>
<evidence type="ECO:0000313" key="11">
    <source>
        <dbReference type="Proteomes" id="UP000016843"/>
    </source>
</evidence>
<evidence type="ECO:0000256" key="7">
    <source>
        <dbReference type="PROSITE-ProRule" id="PRU00339"/>
    </source>
</evidence>
<dbReference type="EC" id="2.7.13.3" evidence="2"/>
<dbReference type="Proteomes" id="UP000016843">
    <property type="component" value="Unassembled WGS sequence"/>
</dbReference>
<dbReference type="CDD" id="cd00082">
    <property type="entry name" value="HisKA"/>
    <property type="match status" value="1"/>
</dbReference>
<dbReference type="Pfam" id="PF13424">
    <property type="entry name" value="TPR_12"/>
    <property type="match status" value="2"/>
</dbReference>
<evidence type="ECO:0000256" key="3">
    <source>
        <dbReference type="ARBA" id="ARBA00022553"/>
    </source>
</evidence>
<dbReference type="Gene3D" id="1.25.40.10">
    <property type="entry name" value="Tetratricopeptide repeat domain"/>
    <property type="match status" value="2"/>
</dbReference>
<dbReference type="SMART" id="SM00028">
    <property type="entry name" value="TPR"/>
    <property type="match status" value="5"/>
</dbReference>
<dbReference type="PATRIC" id="fig|1123057.7.peg.2487"/>
<evidence type="ECO:0000259" key="9">
    <source>
        <dbReference type="PROSITE" id="PS50109"/>
    </source>
</evidence>